<comment type="catalytic activity">
    <reaction evidence="4">
        <text>thymidine + phosphate = 2-deoxy-alpha-D-ribose 1-phosphate + thymine</text>
        <dbReference type="Rhea" id="RHEA:16037"/>
        <dbReference type="ChEBI" id="CHEBI:17748"/>
        <dbReference type="ChEBI" id="CHEBI:17821"/>
        <dbReference type="ChEBI" id="CHEBI:43474"/>
        <dbReference type="ChEBI" id="CHEBI:57259"/>
        <dbReference type="EC" id="2.4.2.4"/>
    </reaction>
</comment>
<evidence type="ECO:0000256" key="2">
    <source>
        <dbReference type="ARBA" id="ARBA00022676"/>
    </source>
</evidence>
<accession>A0A9D1M4B0</accession>
<dbReference type="PANTHER" id="PTHR10515:SF0">
    <property type="entry name" value="THYMIDINE PHOSPHORYLASE"/>
    <property type="match status" value="1"/>
</dbReference>
<dbReference type="SUPFAM" id="SSF54680">
    <property type="entry name" value="Pyrimidine nucleoside phosphorylase C-terminal domain"/>
    <property type="match status" value="1"/>
</dbReference>
<evidence type="ECO:0000256" key="3">
    <source>
        <dbReference type="ARBA" id="ARBA00022679"/>
    </source>
</evidence>
<dbReference type="NCBIfam" id="NF003338">
    <property type="entry name" value="PRK04350.1"/>
    <property type="match status" value="1"/>
</dbReference>
<dbReference type="NCBIfam" id="TIGR02645">
    <property type="entry name" value="ARCH_P_rylase"/>
    <property type="match status" value="1"/>
</dbReference>
<evidence type="ECO:0000256" key="1">
    <source>
        <dbReference type="ARBA" id="ARBA00011892"/>
    </source>
</evidence>
<sequence>MLSLKHLPVSSFNENLAYLHKDCVAYKVDDINALTKIEIHGGVKTVYAFLQVVDDAKLVKPTEIALNNEAFEQINLPEGANISISLSTPPPSLASVKRKIAGNILSSGEYSSIINDITARRYSNMDIASFLVASGSFMSAPEVLALTEALVGDNVFHWDNEGIVVDHHCLGGVPGNKTDIIITAIVGAYGLPMPKTSARSLTSCAGVADTMSVLANVDLDDRTFRSLVKENRAAIACYDGLNIAEASKLISSVERQIGLIQQEHIASSILAIKLAAGVTHLLIDIPVGPKSRIKSTNEAMRLRKLIEYVGDMLSMEIDVVITDGSEPIGNGVGAVLEARDVMKVLRNKEDAPQDLLEKSLFLAGRLLEFDPKLRGGQGYHVAKEILTSGRALEVMNRIIHAQGKAPQPQLGHLTRDIISNVSGVVEAIDNSRINKIGVWAGAGQYPGAGLDLLKKVGDPVEQGETLYRIHSCNSTDFAFANSVVDGYTGYEISGRQSNY</sequence>
<dbReference type="GO" id="GO:0004645">
    <property type="term" value="F:1,4-alpha-oligoglucan phosphorylase activity"/>
    <property type="evidence" value="ECO:0007669"/>
    <property type="project" value="InterPro"/>
</dbReference>
<keyword evidence="2 6" id="KW-0328">Glycosyltransferase</keyword>
<dbReference type="GO" id="GO:0006206">
    <property type="term" value="P:pyrimidine nucleobase metabolic process"/>
    <property type="evidence" value="ECO:0007669"/>
    <property type="project" value="InterPro"/>
</dbReference>
<dbReference type="InterPro" id="IPR013102">
    <property type="entry name" value="PYNP_C"/>
</dbReference>
<dbReference type="EC" id="2.4.2.4" evidence="1"/>
<evidence type="ECO:0000313" key="6">
    <source>
        <dbReference type="EMBL" id="HIU53349.1"/>
    </source>
</evidence>
<comment type="caution">
    <text evidence="6">The sequence shown here is derived from an EMBL/GenBank/DDBJ whole genome shotgun (WGS) entry which is preliminary data.</text>
</comment>
<evidence type="ECO:0000313" key="7">
    <source>
        <dbReference type="Proteomes" id="UP000824107"/>
    </source>
</evidence>
<keyword evidence="3 6" id="KW-0808">Transferase</keyword>
<dbReference type="InterPro" id="IPR036320">
    <property type="entry name" value="Glycosyl_Trfase_fam3_N_dom_sf"/>
</dbReference>
<dbReference type="Proteomes" id="UP000824107">
    <property type="component" value="Unassembled WGS sequence"/>
</dbReference>
<dbReference type="SMART" id="SM00941">
    <property type="entry name" value="PYNP_C"/>
    <property type="match status" value="1"/>
</dbReference>
<dbReference type="AlphaFoldDB" id="A0A9D1M4B0"/>
<dbReference type="InterPro" id="IPR013466">
    <property type="entry name" value="Thymidine/AMP_Pase"/>
</dbReference>
<dbReference type="InterPro" id="IPR000053">
    <property type="entry name" value="Thymidine/pyrmidine_PPase"/>
</dbReference>
<dbReference type="Pfam" id="PF07831">
    <property type="entry name" value="PYNP_C"/>
    <property type="match status" value="1"/>
</dbReference>
<evidence type="ECO:0000256" key="4">
    <source>
        <dbReference type="ARBA" id="ARBA00048550"/>
    </source>
</evidence>
<dbReference type="PANTHER" id="PTHR10515">
    <property type="entry name" value="THYMIDINE PHOSPHORYLASE"/>
    <property type="match status" value="1"/>
</dbReference>
<reference evidence="6" key="1">
    <citation type="submission" date="2020-10" db="EMBL/GenBank/DDBJ databases">
        <authorList>
            <person name="Gilroy R."/>
        </authorList>
    </citation>
    <scope>NUCLEOTIDE SEQUENCE</scope>
    <source>
        <strain evidence="6">ChiW3-316</strain>
    </source>
</reference>
<feature type="domain" description="Pyrimidine nucleoside phosphorylase C-terminal" evidence="5">
    <location>
        <begin position="424"/>
        <end position="491"/>
    </location>
</feature>
<dbReference type="GO" id="GO:0005829">
    <property type="term" value="C:cytosol"/>
    <property type="evidence" value="ECO:0007669"/>
    <property type="project" value="TreeGrafter"/>
</dbReference>
<dbReference type="GO" id="GO:0006213">
    <property type="term" value="P:pyrimidine nucleoside metabolic process"/>
    <property type="evidence" value="ECO:0007669"/>
    <property type="project" value="InterPro"/>
</dbReference>
<dbReference type="InterPro" id="IPR036566">
    <property type="entry name" value="PYNP-like_C_sf"/>
</dbReference>
<dbReference type="SUPFAM" id="SSF47648">
    <property type="entry name" value="Nucleoside phosphorylase/phosphoribosyltransferase N-terminal domain"/>
    <property type="match status" value="1"/>
</dbReference>
<reference evidence="6" key="2">
    <citation type="journal article" date="2021" name="PeerJ">
        <title>Extensive microbial diversity within the chicken gut microbiome revealed by metagenomics and culture.</title>
        <authorList>
            <person name="Gilroy R."/>
            <person name="Ravi A."/>
            <person name="Getino M."/>
            <person name="Pursley I."/>
            <person name="Horton D.L."/>
            <person name="Alikhan N.F."/>
            <person name="Baker D."/>
            <person name="Gharbi K."/>
            <person name="Hall N."/>
            <person name="Watson M."/>
            <person name="Adriaenssens E.M."/>
            <person name="Foster-Nyarko E."/>
            <person name="Jarju S."/>
            <person name="Secka A."/>
            <person name="Antonio M."/>
            <person name="Oren A."/>
            <person name="Chaudhuri R.R."/>
            <person name="La Ragione R."/>
            <person name="Hildebrand F."/>
            <person name="Pallen M.J."/>
        </authorList>
    </citation>
    <scope>NUCLEOTIDE SEQUENCE</scope>
    <source>
        <strain evidence="6">ChiW3-316</strain>
    </source>
</reference>
<dbReference type="Gene3D" id="3.40.1030.10">
    <property type="entry name" value="Nucleoside phosphorylase/phosphoribosyltransferase catalytic domain"/>
    <property type="match status" value="1"/>
</dbReference>
<dbReference type="EMBL" id="DVNC01000029">
    <property type="protein sequence ID" value="HIU53349.1"/>
    <property type="molecule type" value="Genomic_DNA"/>
</dbReference>
<evidence type="ECO:0000259" key="5">
    <source>
        <dbReference type="SMART" id="SM00941"/>
    </source>
</evidence>
<organism evidence="6 7">
    <name type="scientific">Candidatus Scatocola faecipullorum</name>
    <dbReference type="NCBI Taxonomy" id="2840917"/>
    <lineage>
        <taxon>Bacteria</taxon>
        <taxon>Pseudomonadati</taxon>
        <taxon>Pseudomonadota</taxon>
        <taxon>Alphaproteobacteria</taxon>
        <taxon>Rhodospirillales</taxon>
        <taxon>Rhodospirillaceae</taxon>
        <taxon>Rhodospirillaceae incertae sedis</taxon>
        <taxon>Candidatus Scatocola</taxon>
    </lineage>
</organism>
<dbReference type="SUPFAM" id="SSF52418">
    <property type="entry name" value="Nucleoside phosphorylase/phosphoribosyltransferase catalytic domain"/>
    <property type="match status" value="1"/>
</dbReference>
<dbReference type="Gene3D" id="3.90.1170.30">
    <property type="entry name" value="Pyrimidine nucleoside phosphorylase-like, C-terminal domain"/>
    <property type="match status" value="1"/>
</dbReference>
<dbReference type="GO" id="GO:0009032">
    <property type="term" value="F:thymidine phosphorylase activity"/>
    <property type="evidence" value="ECO:0007669"/>
    <property type="project" value="UniProtKB-EC"/>
</dbReference>
<dbReference type="InterPro" id="IPR000312">
    <property type="entry name" value="Glycosyl_Trfase_fam3"/>
</dbReference>
<protein>
    <recommendedName>
        <fullName evidence="1">thymidine phosphorylase</fullName>
        <ecNumber evidence="1">2.4.2.4</ecNumber>
    </recommendedName>
</protein>
<proteinExistence type="predicted"/>
<dbReference type="Gene3D" id="1.20.970.10">
    <property type="entry name" value="Transferase, Pyrimidine Nucleoside Phosphorylase, Chain C"/>
    <property type="match status" value="1"/>
</dbReference>
<name>A0A9D1M4B0_9PROT</name>
<gene>
    <name evidence="6" type="ORF">IAD20_04630</name>
</gene>
<dbReference type="Pfam" id="PF00591">
    <property type="entry name" value="Glycos_transf_3"/>
    <property type="match status" value="1"/>
</dbReference>
<dbReference type="InterPro" id="IPR035902">
    <property type="entry name" value="Nuc_phospho_transferase"/>
</dbReference>